<evidence type="ECO:0000313" key="2">
    <source>
        <dbReference type="EMBL" id="KEH15289.1"/>
    </source>
</evidence>
<reference evidence="2 4" key="1">
    <citation type="journal article" date="2011" name="Nature">
        <title>The Medicago genome provides insight into the evolution of rhizobial symbioses.</title>
        <authorList>
            <person name="Young N.D."/>
            <person name="Debelle F."/>
            <person name="Oldroyd G.E."/>
            <person name="Geurts R."/>
            <person name="Cannon S.B."/>
            <person name="Udvardi M.K."/>
            <person name="Benedito V.A."/>
            <person name="Mayer K.F."/>
            <person name="Gouzy J."/>
            <person name="Schoof H."/>
            <person name="Van de Peer Y."/>
            <person name="Proost S."/>
            <person name="Cook D.R."/>
            <person name="Meyers B.C."/>
            <person name="Spannagl M."/>
            <person name="Cheung F."/>
            <person name="De Mita S."/>
            <person name="Krishnakumar V."/>
            <person name="Gundlach H."/>
            <person name="Zhou S."/>
            <person name="Mudge J."/>
            <person name="Bharti A.K."/>
            <person name="Murray J.D."/>
            <person name="Naoumkina M.A."/>
            <person name="Rosen B."/>
            <person name="Silverstein K.A."/>
            <person name="Tang H."/>
            <person name="Rombauts S."/>
            <person name="Zhao P.X."/>
            <person name="Zhou P."/>
            <person name="Barbe V."/>
            <person name="Bardou P."/>
            <person name="Bechner M."/>
            <person name="Bellec A."/>
            <person name="Berger A."/>
            <person name="Berges H."/>
            <person name="Bidwell S."/>
            <person name="Bisseling T."/>
            <person name="Choisne N."/>
            <person name="Couloux A."/>
            <person name="Denny R."/>
            <person name="Deshpande S."/>
            <person name="Dai X."/>
            <person name="Doyle J.J."/>
            <person name="Dudez A.M."/>
            <person name="Farmer A.D."/>
            <person name="Fouteau S."/>
            <person name="Franken C."/>
            <person name="Gibelin C."/>
            <person name="Gish J."/>
            <person name="Goldstein S."/>
            <person name="Gonzalez A.J."/>
            <person name="Green P.J."/>
            <person name="Hallab A."/>
            <person name="Hartog M."/>
            <person name="Hua A."/>
            <person name="Humphray S.J."/>
            <person name="Jeong D.H."/>
            <person name="Jing Y."/>
            <person name="Jocker A."/>
            <person name="Kenton S.M."/>
            <person name="Kim D.J."/>
            <person name="Klee K."/>
            <person name="Lai H."/>
            <person name="Lang C."/>
            <person name="Lin S."/>
            <person name="Macmil S.L."/>
            <person name="Magdelenat G."/>
            <person name="Matthews L."/>
            <person name="McCorrison J."/>
            <person name="Monaghan E.L."/>
            <person name="Mun J.H."/>
            <person name="Najar F.Z."/>
            <person name="Nicholson C."/>
            <person name="Noirot C."/>
            <person name="O'Bleness M."/>
            <person name="Paule C.R."/>
            <person name="Poulain J."/>
            <person name="Prion F."/>
            <person name="Qin B."/>
            <person name="Qu C."/>
            <person name="Retzel E.F."/>
            <person name="Riddle C."/>
            <person name="Sallet E."/>
            <person name="Samain S."/>
            <person name="Samson N."/>
            <person name="Sanders I."/>
            <person name="Saurat O."/>
            <person name="Scarpelli C."/>
            <person name="Schiex T."/>
            <person name="Segurens B."/>
            <person name="Severin A.J."/>
            <person name="Sherrier D.J."/>
            <person name="Shi R."/>
            <person name="Sims S."/>
            <person name="Singer S.R."/>
            <person name="Sinharoy S."/>
            <person name="Sterck L."/>
            <person name="Viollet A."/>
            <person name="Wang B.B."/>
            <person name="Wang K."/>
            <person name="Wang M."/>
            <person name="Wang X."/>
            <person name="Warfsmann J."/>
            <person name="Weissenbach J."/>
            <person name="White D.D."/>
            <person name="White J.D."/>
            <person name="Wiley G.B."/>
            <person name="Wincker P."/>
            <person name="Xing Y."/>
            <person name="Yang L."/>
            <person name="Yao Z."/>
            <person name="Ying F."/>
            <person name="Zhai J."/>
            <person name="Zhou L."/>
            <person name="Zuber A."/>
            <person name="Denarie J."/>
            <person name="Dixon R.A."/>
            <person name="May G.D."/>
            <person name="Schwartz D.C."/>
            <person name="Rogers J."/>
            <person name="Quetier F."/>
            <person name="Town C.D."/>
            <person name="Roe B.A."/>
        </authorList>
    </citation>
    <scope>NUCLEOTIDE SEQUENCE [LARGE SCALE GENOMIC DNA]</scope>
    <source>
        <strain evidence="2">A17</strain>
        <strain evidence="3 4">cv. Jemalong A17</strain>
    </source>
</reference>
<keyword evidence="4" id="KW-1185">Reference proteome</keyword>
<dbReference type="EMBL" id="KL404222">
    <property type="protein sequence ID" value="KEH15289.1"/>
    <property type="molecule type" value="Genomic_DNA"/>
</dbReference>
<dbReference type="Proteomes" id="UP000002051">
    <property type="component" value="Unassembled WGS sequence"/>
</dbReference>
<gene>
    <name evidence="2" type="ORF">MTR_1498s0010</name>
</gene>
<feature type="non-terminal residue" evidence="2">
    <location>
        <position position="1"/>
    </location>
</feature>
<evidence type="ECO:0000256" key="1">
    <source>
        <dbReference type="SAM" id="MobiDB-lite"/>
    </source>
</evidence>
<name>A0A072TCL3_MEDTR</name>
<feature type="compositionally biased region" description="Low complexity" evidence="1">
    <location>
        <begin position="1"/>
        <end position="16"/>
    </location>
</feature>
<dbReference type="AlphaFoldDB" id="A0A072TCL3"/>
<dbReference type="EnsemblPlants" id="KEH15289">
    <property type="protein sequence ID" value="KEH15289"/>
    <property type="gene ID" value="MTR_1498s0010"/>
</dbReference>
<evidence type="ECO:0000313" key="4">
    <source>
        <dbReference type="Proteomes" id="UP000002051"/>
    </source>
</evidence>
<sequence>RPRARSSATVSASRGRGLTPAAHSDCSNGEVVTMSRRAPEITRTRAAGPDHQVVTVQGGKGSYRRRPCAKCPWRVDATGEFPADAFRHSAETAYDMATET</sequence>
<proteinExistence type="predicted"/>
<accession>A0A072TCL3</accession>
<reference evidence="3" key="3">
    <citation type="submission" date="2015-06" db="UniProtKB">
        <authorList>
            <consortium name="EnsemblPlants"/>
        </authorList>
    </citation>
    <scope>IDENTIFICATION</scope>
    <source>
        <strain evidence="3">cv. Jemalong A17</strain>
    </source>
</reference>
<dbReference type="HOGENOM" id="CLU_2313327_0_0_1"/>
<dbReference type="InterPro" id="IPR046250">
    <property type="entry name" value="DUF6283"/>
</dbReference>
<protein>
    <submittedName>
        <fullName evidence="2 3">Uncharacterized protein</fullName>
    </submittedName>
</protein>
<organism evidence="2 4">
    <name type="scientific">Medicago truncatula</name>
    <name type="common">Barrel medic</name>
    <name type="synonym">Medicago tribuloides</name>
    <dbReference type="NCBI Taxonomy" id="3880"/>
    <lineage>
        <taxon>Eukaryota</taxon>
        <taxon>Viridiplantae</taxon>
        <taxon>Streptophyta</taxon>
        <taxon>Embryophyta</taxon>
        <taxon>Tracheophyta</taxon>
        <taxon>Spermatophyta</taxon>
        <taxon>Magnoliopsida</taxon>
        <taxon>eudicotyledons</taxon>
        <taxon>Gunneridae</taxon>
        <taxon>Pentapetalae</taxon>
        <taxon>rosids</taxon>
        <taxon>fabids</taxon>
        <taxon>Fabales</taxon>
        <taxon>Fabaceae</taxon>
        <taxon>Papilionoideae</taxon>
        <taxon>50 kb inversion clade</taxon>
        <taxon>NPAAA clade</taxon>
        <taxon>Hologalegina</taxon>
        <taxon>IRL clade</taxon>
        <taxon>Trifolieae</taxon>
        <taxon>Medicago</taxon>
    </lineage>
</organism>
<reference evidence="2 4" key="2">
    <citation type="journal article" date="2014" name="BMC Genomics">
        <title>An improved genome release (version Mt4.0) for the model legume Medicago truncatula.</title>
        <authorList>
            <person name="Tang H."/>
            <person name="Krishnakumar V."/>
            <person name="Bidwell S."/>
            <person name="Rosen B."/>
            <person name="Chan A."/>
            <person name="Zhou S."/>
            <person name="Gentzbittel L."/>
            <person name="Childs K.L."/>
            <person name="Yandell M."/>
            <person name="Gundlach H."/>
            <person name="Mayer K.F."/>
            <person name="Schwartz D.C."/>
            <person name="Town C.D."/>
        </authorList>
    </citation>
    <scope>GENOME REANNOTATION</scope>
    <source>
        <strain evidence="2">A17</strain>
        <strain evidence="3 4">cv. Jemalong A17</strain>
    </source>
</reference>
<feature type="region of interest" description="Disordered" evidence="1">
    <location>
        <begin position="1"/>
        <end position="30"/>
    </location>
</feature>
<dbReference type="Pfam" id="PF19800">
    <property type="entry name" value="DUF6283"/>
    <property type="match status" value="1"/>
</dbReference>
<evidence type="ECO:0000313" key="3">
    <source>
        <dbReference type="EnsemblPlants" id="KEH15289"/>
    </source>
</evidence>